<evidence type="ECO:0000256" key="20">
    <source>
        <dbReference type="ARBA" id="ARBA00023180"/>
    </source>
</evidence>
<keyword evidence="12 25" id="KW-0732">Signal</keyword>
<dbReference type="InterPro" id="IPR032675">
    <property type="entry name" value="LRR_dom_sf"/>
</dbReference>
<dbReference type="SUPFAM" id="SSF52058">
    <property type="entry name" value="L domain-like"/>
    <property type="match status" value="2"/>
</dbReference>
<evidence type="ECO:0000256" key="16">
    <source>
        <dbReference type="ARBA" id="ARBA00022840"/>
    </source>
</evidence>
<evidence type="ECO:0000256" key="14">
    <source>
        <dbReference type="ARBA" id="ARBA00022741"/>
    </source>
</evidence>
<reference evidence="27" key="2">
    <citation type="submission" date="2021-03" db="UniProtKB">
        <authorList>
            <consortium name="EnsemblPlants"/>
        </authorList>
    </citation>
    <scope>IDENTIFICATION</scope>
</reference>
<reference evidence="27" key="1">
    <citation type="journal article" date="2017" name="Nature">
        <title>The genome of Chenopodium quinoa.</title>
        <authorList>
            <person name="Jarvis D.E."/>
            <person name="Ho Y.S."/>
            <person name="Lightfoot D.J."/>
            <person name="Schmoeckel S.M."/>
            <person name="Li B."/>
            <person name="Borm T.J.A."/>
            <person name="Ohyanagi H."/>
            <person name="Mineta K."/>
            <person name="Michell C.T."/>
            <person name="Saber N."/>
            <person name="Kharbatia N.M."/>
            <person name="Rupper R.R."/>
            <person name="Sharp A.R."/>
            <person name="Dally N."/>
            <person name="Boughton B.A."/>
            <person name="Woo Y.H."/>
            <person name="Gao G."/>
            <person name="Schijlen E.G.W.M."/>
            <person name="Guo X."/>
            <person name="Momin A.A."/>
            <person name="Negrao S."/>
            <person name="Al-Babili S."/>
            <person name="Gehring C."/>
            <person name="Roessner U."/>
            <person name="Jung C."/>
            <person name="Murphy K."/>
            <person name="Arold S.T."/>
            <person name="Gojobori T."/>
            <person name="van der Linden C.G."/>
            <person name="van Loo E.N."/>
            <person name="Jellen E.N."/>
            <person name="Maughan P.J."/>
            <person name="Tester M."/>
        </authorList>
    </citation>
    <scope>NUCLEOTIDE SEQUENCE [LARGE SCALE GENOMIC DNA]</scope>
    <source>
        <strain evidence="27">cv. PI 614886</strain>
    </source>
</reference>
<dbReference type="Pfam" id="PF00560">
    <property type="entry name" value="LRR_1"/>
    <property type="match status" value="3"/>
</dbReference>
<evidence type="ECO:0000256" key="1">
    <source>
        <dbReference type="ARBA" id="ARBA00004162"/>
    </source>
</evidence>
<dbReference type="GO" id="GO:0005886">
    <property type="term" value="C:plasma membrane"/>
    <property type="evidence" value="ECO:0007669"/>
    <property type="project" value="UniProtKB-SubCell"/>
</dbReference>
<dbReference type="Gene3D" id="3.80.10.10">
    <property type="entry name" value="Ribonuclease Inhibitor"/>
    <property type="match status" value="3"/>
</dbReference>
<keyword evidence="10" id="KW-0808">Transferase</keyword>
<dbReference type="GO" id="GO:0005524">
    <property type="term" value="F:ATP binding"/>
    <property type="evidence" value="ECO:0007669"/>
    <property type="project" value="UniProtKB-UniRule"/>
</dbReference>
<keyword evidence="6" id="KW-1003">Cell membrane</keyword>
<feature type="domain" description="Protein kinase" evidence="26">
    <location>
        <begin position="555"/>
        <end position="858"/>
    </location>
</feature>
<dbReference type="Gene3D" id="3.30.200.20">
    <property type="entry name" value="Phosphorylase Kinase, domain 1"/>
    <property type="match status" value="1"/>
</dbReference>
<dbReference type="Gene3D" id="1.10.510.10">
    <property type="entry name" value="Transferase(Phosphotransferase) domain 1"/>
    <property type="match status" value="1"/>
</dbReference>
<dbReference type="SMART" id="SM00220">
    <property type="entry name" value="S_TKc"/>
    <property type="match status" value="1"/>
</dbReference>
<evidence type="ECO:0000256" key="17">
    <source>
        <dbReference type="ARBA" id="ARBA00022989"/>
    </source>
</evidence>
<feature type="transmembrane region" description="Helical" evidence="24">
    <location>
        <begin position="497"/>
        <end position="520"/>
    </location>
</feature>
<comment type="similarity">
    <text evidence="3">Belongs to the protein kinase superfamily. Ser/Thr protein kinase family.</text>
</comment>
<dbReference type="InterPro" id="IPR051716">
    <property type="entry name" value="Plant_RL_S/T_kinase"/>
</dbReference>
<name>A0A803MCK1_CHEQI</name>
<dbReference type="Pfam" id="PF00069">
    <property type="entry name" value="Pkinase"/>
    <property type="match status" value="1"/>
</dbReference>
<dbReference type="InterPro" id="IPR003591">
    <property type="entry name" value="Leu-rich_rpt_typical-subtyp"/>
</dbReference>
<keyword evidence="15" id="KW-0418">Kinase</keyword>
<evidence type="ECO:0000256" key="10">
    <source>
        <dbReference type="ARBA" id="ARBA00022679"/>
    </source>
</evidence>
<dbReference type="FunFam" id="3.80.10.10:FF:000041">
    <property type="entry name" value="LRR receptor-like serine/threonine-protein kinase ERECTA"/>
    <property type="match status" value="1"/>
</dbReference>
<evidence type="ECO:0000256" key="5">
    <source>
        <dbReference type="ARBA" id="ARBA00012513"/>
    </source>
</evidence>
<dbReference type="AlphaFoldDB" id="A0A803MCK1"/>
<evidence type="ECO:0000313" key="27">
    <source>
        <dbReference type="EnsemblPlants" id="AUR62027194-RA:cds"/>
    </source>
</evidence>
<comment type="catalytic activity">
    <reaction evidence="21">
        <text>L-threonyl-[protein] + ATP = O-phospho-L-threonyl-[protein] + ADP + H(+)</text>
        <dbReference type="Rhea" id="RHEA:46608"/>
        <dbReference type="Rhea" id="RHEA-COMP:11060"/>
        <dbReference type="Rhea" id="RHEA-COMP:11605"/>
        <dbReference type="ChEBI" id="CHEBI:15378"/>
        <dbReference type="ChEBI" id="CHEBI:30013"/>
        <dbReference type="ChEBI" id="CHEBI:30616"/>
        <dbReference type="ChEBI" id="CHEBI:61977"/>
        <dbReference type="ChEBI" id="CHEBI:456216"/>
        <dbReference type="EC" id="2.7.11.1"/>
    </reaction>
</comment>
<dbReference type="InterPro" id="IPR000719">
    <property type="entry name" value="Prot_kinase_dom"/>
</dbReference>
<feature type="binding site" evidence="23">
    <location>
        <position position="585"/>
    </location>
    <ligand>
        <name>ATP</name>
        <dbReference type="ChEBI" id="CHEBI:30616"/>
    </ligand>
</feature>
<organism evidence="27 28">
    <name type="scientific">Chenopodium quinoa</name>
    <name type="common">Quinoa</name>
    <dbReference type="NCBI Taxonomy" id="63459"/>
    <lineage>
        <taxon>Eukaryota</taxon>
        <taxon>Viridiplantae</taxon>
        <taxon>Streptophyta</taxon>
        <taxon>Embryophyta</taxon>
        <taxon>Tracheophyta</taxon>
        <taxon>Spermatophyta</taxon>
        <taxon>Magnoliopsida</taxon>
        <taxon>eudicotyledons</taxon>
        <taxon>Gunneridae</taxon>
        <taxon>Pentapetalae</taxon>
        <taxon>Caryophyllales</taxon>
        <taxon>Chenopodiaceae</taxon>
        <taxon>Chenopodioideae</taxon>
        <taxon>Atripliceae</taxon>
        <taxon>Chenopodium</taxon>
    </lineage>
</organism>
<dbReference type="EC" id="2.7.11.1" evidence="5"/>
<feature type="signal peptide" evidence="25">
    <location>
        <begin position="1"/>
        <end position="24"/>
    </location>
</feature>
<evidence type="ECO:0000256" key="18">
    <source>
        <dbReference type="ARBA" id="ARBA00023136"/>
    </source>
</evidence>
<keyword evidence="20" id="KW-0325">Glycoprotein</keyword>
<dbReference type="InterPro" id="IPR011009">
    <property type="entry name" value="Kinase-like_dom_sf"/>
</dbReference>
<keyword evidence="14 23" id="KW-0547">Nucleotide-binding</keyword>
<evidence type="ECO:0000256" key="11">
    <source>
        <dbReference type="ARBA" id="ARBA00022692"/>
    </source>
</evidence>
<dbReference type="SMART" id="SM00369">
    <property type="entry name" value="LRR_TYP"/>
    <property type="match status" value="3"/>
</dbReference>
<evidence type="ECO:0000256" key="21">
    <source>
        <dbReference type="ARBA" id="ARBA00047899"/>
    </source>
</evidence>
<keyword evidence="16 23" id="KW-0067">ATP-binding</keyword>
<evidence type="ECO:0000256" key="13">
    <source>
        <dbReference type="ARBA" id="ARBA00022737"/>
    </source>
</evidence>
<evidence type="ECO:0000256" key="7">
    <source>
        <dbReference type="ARBA" id="ARBA00022527"/>
    </source>
</evidence>
<evidence type="ECO:0000256" key="6">
    <source>
        <dbReference type="ARBA" id="ARBA00022475"/>
    </source>
</evidence>
<keyword evidence="28" id="KW-1185">Reference proteome</keyword>
<keyword evidence="9" id="KW-0433">Leucine-rich repeat</keyword>
<keyword evidence="7" id="KW-0723">Serine/threonine-protein kinase</keyword>
<dbReference type="GO" id="GO:0004674">
    <property type="term" value="F:protein serine/threonine kinase activity"/>
    <property type="evidence" value="ECO:0007669"/>
    <property type="project" value="UniProtKB-KW"/>
</dbReference>
<dbReference type="EnsemblPlants" id="AUR62027194-RA">
    <property type="protein sequence ID" value="AUR62027194-RA:cds"/>
    <property type="gene ID" value="AUR62027194"/>
</dbReference>
<evidence type="ECO:0000256" key="19">
    <source>
        <dbReference type="ARBA" id="ARBA00023170"/>
    </source>
</evidence>
<evidence type="ECO:0000256" key="2">
    <source>
        <dbReference type="ARBA" id="ARBA00004479"/>
    </source>
</evidence>
<evidence type="ECO:0000256" key="15">
    <source>
        <dbReference type="ARBA" id="ARBA00022777"/>
    </source>
</evidence>
<dbReference type="InterPro" id="IPR008271">
    <property type="entry name" value="Ser/Thr_kinase_AS"/>
</dbReference>
<dbReference type="PROSITE" id="PS00107">
    <property type="entry name" value="PROTEIN_KINASE_ATP"/>
    <property type="match status" value="1"/>
</dbReference>
<accession>A0A803MCK1</accession>
<dbReference type="PROSITE" id="PS00108">
    <property type="entry name" value="PROTEIN_KINASE_ST"/>
    <property type="match status" value="1"/>
</dbReference>
<dbReference type="FunFam" id="3.30.200.20:FF:000432">
    <property type="entry name" value="LRR receptor-like serine/threonine-protein kinase EFR"/>
    <property type="match status" value="1"/>
</dbReference>
<dbReference type="InterPro" id="IPR001611">
    <property type="entry name" value="Leu-rich_rpt"/>
</dbReference>
<dbReference type="PROSITE" id="PS50011">
    <property type="entry name" value="PROTEIN_KINASE_DOM"/>
    <property type="match status" value="1"/>
</dbReference>
<comment type="similarity">
    <text evidence="4">Belongs to the RLP family.</text>
</comment>
<dbReference type="PANTHER" id="PTHR48053:SF37">
    <property type="entry name" value="LEUCINE-RICH REPEAT PROTEIN KINASE FAMILY PROTEIN"/>
    <property type="match status" value="1"/>
</dbReference>
<sequence>MNIICPSIFIIIILFLSLFCSVLSNSEDRVALLAIKSQITHDPQGVLNSWTDSLSICEWHGVTCGTKHPHRVVGLNLEHNNLVGTLSPYVGNLSFLYNISLANNTIGGYIPPQIGHLTSLRRQPANRNHSISTEPPILLRGTIPPSFYNLSNLQVLDLSLNQLHGTLPPDIGFRLPQLTIFHIANNSFHGNLPASLSNLTQLVDLSVYSNNFTGKFIFSAKNMPNLESLDVSSNNLGTGEVGDLSFLQTLVNCSHLQFLQLSSNNFCGILPDFLGNLSSNMTELDFGLNQIFGTIPTGLFNLVNLERLSLQGNRLTGHLSPLIGTRLTKLQAFNCMNNNLHGPVPYSLGNLSRLSWLYMGYNNFEVELNLHQNRLLGGIPVDIAQLTNLVAFDVSENALSGKLPSSLDLSYNEFEGEVPRIGIFANSSAIIVEGNRKLCGGISEIRLPRCPKRESNRRGRFSVAVIVDKYIRECLVTGYSDSDYAADVDTRRSVTGYVFTLGVASLIVGVSIVVSVYFLLCTRRKSDKLSHTSLYNAEHFSRVSYAMLLQATDNFSEANLLGAGHFGSVYKGVLDIEGSMVVAVKVINLEMESATKSFMAECEALRNIRHRNLLKIVTACSSTDFQGNDFKALVYEFMPNGNLQQWIHTDQHEKSLSLLQRVNIAIDVACALDYLHSSYDVPIIHCDLKPSNILLNSDMVAHIGDFGSARIYFDTTANNSSSVAVKGTTGYVAPEYGLGSKVSKEGDVYSYGIVLIEMMTTKTPTDRMFEEGLDMHNFAKSALSEHLINIIDPRLLIDGTSASNKNEDQKLVGNESTKMKCLKSLIEIGVKCSVETPQDRMRIKDAIRELQLTRDMLLTNCV</sequence>
<dbReference type="OMA" id="SANAFHE"/>
<keyword evidence="13" id="KW-0677">Repeat</keyword>
<dbReference type="Pfam" id="PF08263">
    <property type="entry name" value="LRRNT_2"/>
    <property type="match status" value="1"/>
</dbReference>
<evidence type="ECO:0000256" key="3">
    <source>
        <dbReference type="ARBA" id="ARBA00008684"/>
    </source>
</evidence>
<dbReference type="Gramene" id="AUR62027194-RA">
    <property type="protein sequence ID" value="AUR62027194-RA:cds"/>
    <property type="gene ID" value="AUR62027194"/>
</dbReference>
<dbReference type="FunFam" id="1.10.510.10:FF:000358">
    <property type="entry name" value="Putative leucine-rich repeat receptor-like serine/threonine-protein kinase"/>
    <property type="match status" value="1"/>
</dbReference>
<dbReference type="Proteomes" id="UP000596660">
    <property type="component" value="Unplaced"/>
</dbReference>
<evidence type="ECO:0000256" key="4">
    <source>
        <dbReference type="ARBA" id="ARBA00009592"/>
    </source>
</evidence>
<dbReference type="InterPro" id="IPR013210">
    <property type="entry name" value="LRR_N_plant-typ"/>
</dbReference>
<evidence type="ECO:0000313" key="28">
    <source>
        <dbReference type="Proteomes" id="UP000596660"/>
    </source>
</evidence>
<comment type="catalytic activity">
    <reaction evidence="22">
        <text>L-seryl-[protein] + ATP = O-phospho-L-seryl-[protein] + ADP + H(+)</text>
        <dbReference type="Rhea" id="RHEA:17989"/>
        <dbReference type="Rhea" id="RHEA-COMP:9863"/>
        <dbReference type="Rhea" id="RHEA-COMP:11604"/>
        <dbReference type="ChEBI" id="CHEBI:15378"/>
        <dbReference type="ChEBI" id="CHEBI:29999"/>
        <dbReference type="ChEBI" id="CHEBI:30616"/>
        <dbReference type="ChEBI" id="CHEBI:83421"/>
        <dbReference type="ChEBI" id="CHEBI:456216"/>
        <dbReference type="EC" id="2.7.11.1"/>
    </reaction>
</comment>
<evidence type="ECO:0000259" key="26">
    <source>
        <dbReference type="PROSITE" id="PS50011"/>
    </source>
</evidence>
<keyword evidence="11 24" id="KW-0812">Transmembrane</keyword>
<feature type="chain" id="PRO_5031453907" description="non-specific serine/threonine protein kinase" evidence="25">
    <location>
        <begin position="25"/>
        <end position="862"/>
    </location>
</feature>
<evidence type="ECO:0000256" key="22">
    <source>
        <dbReference type="ARBA" id="ARBA00048679"/>
    </source>
</evidence>
<dbReference type="SUPFAM" id="SSF56112">
    <property type="entry name" value="Protein kinase-like (PK-like)"/>
    <property type="match status" value="1"/>
</dbReference>
<evidence type="ECO:0000256" key="23">
    <source>
        <dbReference type="PROSITE-ProRule" id="PRU10141"/>
    </source>
</evidence>
<evidence type="ECO:0000256" key="8">
    <source>
        <dbReference type="ARBA" id="ARBA00022553"/>
    </source>
</evidence>
<dbReference type="InterPro" id="IPR017441">
    <property type="entry name" value="Protein_kinase_ATP_BS"/>
</dbReference>
<evidence type="ECO:0000256" key="24">
    <source>
        <dbReference type="SAM" id="Phobius"/>
    </source>
</evidence>
<dbReference type="FunFam" id="3.80.10.10:FF:000275">
    <property type="entry name" value="Leucine-rich repeat receptor-like protein kinase"/>
    <property type="match status" value="1"/>
</dbReference>
<comment type="subcellular location">
    <subcellularLocation>
        <location evidence="1">Cell membrane</location>
        <topology evidence="1">Single-pass membrane protein</topology>
    </subcellularLocation>
    <subcellularLocation>
        <location evidence="2">Membrane</location>
        <topology evidence="2">Single-pass type I membrane protein</topology>
    </subcellularLocation>
</comment>
<evidence type="ECO:0000256" key="12">
    <source>
        <dbReference type="ARBA" id="ARBA00022729"/>
    </source>
</evidence>
<proteinExistence type="inferred from homology"/>
<evidence type="ECO:0000256" key="9">
    <source>
        <dbReference type="ARBA" id="ARBA00022614"/>
    </source>
</evidence>
<keyword evidence="19" id="KW-0675">Receptor</keyword>
<keyword evidence="18 24" id="KW-0472">Membrane</keyword>
<protein>
    <recommendedName>
        <fullName evidence="5">non-specific serine/threonine protein kinase</fullName>
        <ecNumber evidence="5">2.7.11.1</ecNumber>
    </recommendedName>
</protein>
<keyword evidence="8" id="KW-0597">Phosphoprotein</keyword>
<dbReference type="PANTHER" id="PTHR48053">
    <property type="entry name" value="LEUCINE RICH REPEAT FAMILY PROTEIN, EXPRESSED"/>
    <property type="match status" value="1"/>
</dbReference>
<evidence type="ECO:0000256" key="25">
    <source>
        <dbReference type="SAM" id="SignalP"/>
    </source>
</evidence>
<keyword evidence="17 24" id="KW-1133">Transmembrane helix</keyword>